<organism evidence="12 13">
    <name type="scientific">Anaerobaca lacustris</name>
    <dbReference type="NCBI Taxonomy" id="3044600"/>
    <lineage>
        <taxon>Bacteria</taxon>
        <taxon>Pseudomonadati</taxon>
        <taxon>Planctomycetota</taxon>
        <taxon>Phycisphaerae</taxon>
        <taxon>Sedimentisphaerales</taxon>
        <taxon>Anaerobacaceae</taxon>
        <taxon>Anaerobaca</taxon>
    </lineage>
</organism>
<keyword evidence="9" id="KW-0812">Transmembrane</keyword>
<dbReference type="SUPFAM" id="SSF141523">
    <property type="entry name" value="L,D-transpeptidase catalytic domain-like"/>
    <property type="match status" value="1"/>
</dbReference>
<evidence type="ECO:0000259" key="11">
    <source>
        <dbReference type="PROSITE" id="PS52029"/>
    </source>
</evidence>
<evidence type="ECO:0000256" key="1">
    <source>
        <dbReference type="ARBA" id="ARBA00004752"/>
    </source>
</evidence>
<dbReference type="Pfam" id="PF03734">
    <property type="entry name" value="YkuD"/>
    <property type="match status" value="1"/>
</dbReference>
<keyword evidence="9" id="KW-1133">Transmembrane helix</keyword>
<dbReference type="CDD" id="cd00118">
    <property type="entry name" value="LysM"/>
    <property type="match status" value="1"/>
</dbReference>
<dbReference type="InterPro" id="IPR005490">
    <property type="entry name" value="LD_TPept_cat_dom"/>
</dbReference>
<dbReference type="GO" id="GO:0071972">
    <property type="term" value="F:peptidoglycan L,D-transpeptidase activity"/>
    <property type="evidence" value="ECO:0007669"/>
    <property type="project" value="TreeGrafter"/>
</dbReference>
<accession>A0AAW6TY91</accession>
<dbReference type="InterPro" id="IPR018392">
    <property type="entry name" value="LysM"/>
</dbReference>
<feature type="active site" description="Nucleophile" evidence="7">
    <location>
        <position position="353"/>
    </location>
</feature>
<feature type="domain" description="LysM" evidence="10">
    <location>
        <begin position="195"/>
        <end position="239"/>
    </location>
</feature>
<dbReference type="GO" id="GO:0071555">
    <property type="term" value="P:cell wall organization"/>
    <property type="evidence" value="ECO:0007669"/>
    <property type="project" value="UniProtKB-UniRule"/>
</dbReference>
<evidence type="ECO:0000256" key="5">
    <source>
        <dbReference type="ARBA" id="ARBA00022984"/>
    </source>
</evidence>
<evidence type="ECO:0000256" key="7">
    <source>
        <dbReference type="PROSITE-ProRule" id="PRU01373"/>
    </source>
</evidence>
<dbReference type="Pfam" id="PF01476">
    <property type="entry name" value="LysM"/>
    <property type="match status" value="1"/>
</dbReference>
<dbReference type="PANTHER" id="PTHR30582">
    <property type="entry name" value="L,D-TRANSPEPTIDASE"/>
    <property type="match status" value="1"/>
</dbReference>
<comment type="similarity">
    <text evidence="2">Belongs to the YkuD family.</text>
</comment>
<reference evidence="12" key="1">
    <citation type="submission" date="2023-05" db="EMBL/GenBank/DDBJ databases">
        <title>Anaerotaeda fermentans gen. nov., sp. nov., a novel anaerobic planctomycete of the new family within the order Sedimentisphaerales isolated from Taman Peninsula, Russia.</title>
        <authorList>
            <person name="Khomyakova M.A."/>
            <person name="Merkel A.Y."/>
            <person name="Slobodkin A.I."/>
        </authorList>
    </citation>
    <scope>NUCLEOTIDE SEQUENCE</scope>
    <source>
        <strain evidence="12">M17dextr</strain>
    </source>
</reference>
<dbReference type="InterPro" id="IPR038063">
    <property type="entry name" value="Transpep_catalytic_dom"/>
</dbReference>
<keyword evidence="6 7" id="KW-0961">Cell wall biogenesis/degradation</keyword>
<feature type="region of interest" description="Disordered" evidence="8">
    <location>
        <begin position="73"/>
        <end position="102"/>
    </location>
</feature>
<dbReference type="AlphaFoldDB" id="A0AAW6TY91"/>
<comment type="pathway">
    <text evidence="1 7">Cell wall biogenesis; peptidoglycan biosynthesis.</text>
</comment>
<evidence type="ECO:0000256" key="9">
    <source>
        <dbReference type="SAM" id="Phobius"/>
    </source>
</evidence>
<dbReference type="EMBL" id="JASCXX010000004">
    <property type="protein sequence ID" value="MDI6448389.1"/>
    <property type="molecule type" value="Genomic_DNA"/>
</dbReference>
<name>A0AAW6TY91_9BACT</name>
<dbReference type="SMART" id="SM00257">
    <property type="entry name" value="LysM"/>
    <property type="match status" value="1"/>
</dbReference>
<feature type="transmembrane region" description="Helical" evidence="9">
    <location>
        <begin position="20"/>
        <end position="37"/>
    </location>
</feature>
<dbReference type="GO" id="GO:0005576">
    <property type="term" value="C:extracellular region"/>
    <property type="evidence" value="ECO:0007669"/>
    <property type="project" value="TreeGrafter"/>
</dbReference>
<dbReference type="InterPro" id="IPR050979">
    <property type="entry name" value="LD-transpeptidase"/>
</dbReference>
<dbReference type="RefSeq" id="WP_349243794.1">
    <property type="nucleotide sequence ID" value="NZ_JASCXX010000004.1"/>
</dbReference>
<keyword evidence="13" id="KW-1185">Reference proteome</keyword>
<dbReference type="CDD" id="cd16913">
    <property type="entry name" value="YkuD_like"/>
    <property type="match status" value="1"/>
</dbReference>
<protein>
    <submittedName>
        <fullName evidence="12">L,D-transpeptidase family protein</fullName>
    </submittedName>
</protein>
<evidence type="ECO:0000256" key="6">
    <source>
        <dbReference type="ARBA" id="ARBA00023316"/>
    </source>
</evidence>
<dbReference type="SUPFAM" id="SSF54106">
    <property type="entry name" value="LysM domain"/>
    <property type="match status" value="1"/>
</dbReference>
<evidence type="ECO:0000313" key="13">
    <source>
        <dbReference type="Proteomes" id="UP001431776"/>
    </source>
</evidence>
<dbReference type="Gene3D" id="2.40.440.10">
    <property type="entry name" value="L,D-transpeptidase catalytic domain-like"/>
    <property type="match status" value="1"/>
</dbReference>
<dbReference type="Gene3D" id="3.10.350.10">
    <property type="entry name" value="LysM domain"/>
    <property type="match status" value="1"/>
</dbReference>
<dbReference type="GO" id="GO:0018104">
    <property type="term" value="P:peptidoglycan-protein cross-linking"/>
    <property type="evidence" value="ECO:0007669"/>
    <property type="project" value="TreeGrafter"/>
</dbReference>
<dbReference type="Proteomes" id="UP001431776">
    <property type="component" value="Unassembled WGS sequence"/>
</dbReference>
<keyword evidence="3" id="KW-0808">Transferase</keyword>
<dbReference type="GO" id="GO:0016740">
    <property type="term" value="F:transferase activity"/>
    <property type="evidence" value="ECO:0007669"/>
    <property type="project" value="UniProtKB-KW"/>
</dbReference>
<keyword evidence="5 7" id="KW-0573">Peptidoglycan synthesis</keyword>
<dbReference type="PROSITE" id="PS51782">
    <property type="entry name" value="LYSM"/>
    <property type="match status" value="1"/>
</dbReference>
<keyword evidence="4 7" id="KW-0133">Cell shape</keyword>
<evidence type="ECO:0000256" key="8">
    <source>
        <dbReference type="SAM" id="MobiDB-lite"/>
    </source>
</evidence>
<dbReference type="PROSITE" id="PS52029">
    <property type="entry name" value="LD_TPASE"/>
    <property type="match status" value="1"/>
</dbReference>
<sequence length="379" mass="40830">MARLLSSTGRKRRGLKNNTLYLAVSIIVFTVVVFILFRGDSSVPREAGAANVVNENPVTPEPSRTTPQLAVVETSTAPGPAARSAPAQTPAEAPTEPQRQDSVLPEVAEPAPVATEVTGPAAPAADAKVAAVVAEAMAMLNSHPRQVISARNKLNEALSMPMPPNQRLAVKEEMAKLSKEWLFGPAVFAGDALCDNYTVQPGDLLQVIGRRNKVPYEVLMQINNIPRPQSLQAGKAIKIVKGPFHANVCRSTFTMDLYLQDVYVRSFKVGLGRAGYETPTGLWRVQEGGKLIAPTWTDPDSGRVYKATDPDYPLGSRWIALDGIDGNAKGRTGFAIHGTKEPEQIGTAGSRGCIRMFNGDAILVYNLLFPLYSKVEVTD</sequence>
<proteinExistence type="inferred from homology"/>
<feature type="compositionally biased region" description="Low complexity" evidence="8">
    <location>
        <begin position="85"/>
        <end position="97"/>
    </location>
</feature>
<comment type="caution">
    <text evidence="12">The sequence shown here is derived from an EMBL/GenBank/DDBJ whole genome shotgun (WGS) entry which is preliminary data.</text>
</comment>
<feature type="active site" description="Proton donor/acceptor" evidence="7">
    <location>
        <position position="337"/>
    </location>
</feature>
<dbReference type="GO" id="GO:0008360">
    <property type="term" value="P:regulation of cell shape"/>
    <property type="evidence" value="ECO:0007669"/>
    <property type="project" value="UniProtKB-UniRule"/>
</dbReference>
<dbReference type="InterPro" id="IPR036779">
    <property type="entry name" value="LysM_dom_sf"/>
</dbReference>
<evidence type="ECO:0000259" key="10">
    <source>
        <dbReference type="PROSITE" id="PS51782"/>
    </source>
</evidence>
<evidence type="ECO:0000256" key="3">
    <source>
        <dbReference type="ARBA" id="ARBA00022679"/>
    </source>
</evidence>
<evidence type="ECO:0000256" key="4">
    <source>
        <dbReference type="ARBA" id="ARBA00022960"/>
    </source>
</evidence>
<evidence type="ECO:0000313" key="12">
    <source>
        <dbReference type="EMBL" id="MDI6448389.1"/>
    </source>
</evidence>
<feature type="domain" description="L,D-TPase catalytic" evidence="11">
    <location>
        <begin position="244"/>
        <end position="378"/>
    </location>
</feature>
<gene>
    <name evidence="12" type="ORF">QJ522_04985</name>
</gene>
<evidence type="ECO:0000256" key="2">
    <source>
        <dbReference type="ARBA" id="ARBA00005992"/>
    </source>
</evidence>
<keyword evidence="9" id="KW-0472">Membrane</keyword>